<reference evidence="2 3" key="1">
    <citation type="submission" date="2023-07" db="EMBL/GenBank/DDBJ databases">
        <title>Sorghum-associated microbial communities from plants grown in Nebraska, USA.</title>
        <authorList>
            <person name="Schachtman D."/>
        </authorList>
    </citation>
    <scope>NUCLEOTIDE SEQUENCE [LARGE SCALE GENOMIC DNA]</scope>
    <source>
        <strain evidence="2 3">4272</strain>
    </source>
</reference>
<dbReference type="Proteomes" id="UP001251217">
    <property type="component" value="Unassembled WGS sequence"/>
</dbReference>
<dbReference type="InterPro" id="IPR001387">
    <property type="entry name" value="Cro/C1-type_HTH"/>
</dbReference>
<feature type="domain" description="HTH cro/C1-type" evidence="1">
    <location>
        <begin position="36"/>
        <end position="82"/>
    </location>
</feature>
<dbReference type="InterPro" id="IPR011990">
    <property type="entry name" value="TPR-like_helical_dom_sf"/>
</dbReference>
<dbReference type="InterPro" id="IPR019734">
    <property type="entry name" value="TPR_rpt"/>
</dbReference>
<evidence type="ECO:0000313" key="3">
    <source>
        <dbReference type="Proteomes" id="UP001251217"/>
    </source>
</evidence>
<dbReference type="PROSITE" id="PS50943">
    <property type="entry name" value="HTH_CROC1"/>
    <property type="match status" value="1"/>
</dbReference>
<dbReference type="SMART" id="SM00028">
    <property type="entry name" value="TPR"/>
    <property type="match status" value="3"/>
</dbReference>
<sequence length="422" mass="46676">MREWRQGELFQALTSKDMGAVVRAYRHHHSHGRKPLTQAELARYLGITQGQLSRIENGRNRIRDLDTLSRYAQRLHIPAALLWFDLDLQTPPRPPSADRELVRIPGGKVIPAATDPIEPGLTDSLLAQLEQYAATDMAVGPHPLVPLVEQQMAFVDQLLSRSSNRNLDRLLYVSARYAELMGWLQQDAGDLSAAMAWSNTALDLAEERGDVCLLSYLRMRKSNIASDAGKPELAIRLADAALSNPAALTPRLQAVALRQQAHGHAVTGDFNACTRALERAHELAAEDVHDNRADMAGYCTTGYIAMEAAHCWVELGRPETALHTLQNGLSEWQPGSRRDLGVGLARLATAHADLGEPDDALEVARHALAILADTRSSRTASQLRCVARKLTRHGEIGHARELQHQLRLALRLPERVGRNTWT</sequence>
<dbReference type="RefSeq" id="WP_310406692.1">
    <property type="nucleotide sequence ID" value="NZ_JAVDWW010000010.1"/>
</dbReference>
<evidence type="ECO:0000259" key="1">
    <source>
        <dbReference type="PROSITE" id="PS50943"/>
    </source>
</evidence>
<gene>
    <name evidence="2" type="ORF">J2W56_005526</name>
</gene>
<dbReference type="SUPFAM" id="SSF48452">
    <property type="entry name" value="TPR-like"/>
    <property type="match status" value="1"/>
</dbReference>
<protein>
    <submittedName>
        <fullName evidence="2">Transcriptional regulator with XRE-family HTH domain</fullName>
    </submittedName>
</protein>
<dbReference type="SUPFAM" id="SSF47413">
    <property type="entry name" value="lambda repressor-like DNA-binding domains"/>
    <property type="match status" value="1"/>
</dbReference>
<dbReference type="Gene3D" id="1.25.40.10">
    <property type="entry name" value="Tetratricopeptide repeat domain"/>
    <property type="match status" value="1"/>
</dbReference>
<dbReference type="CDD" id="cd00093">
    <property type="entry name" value="HTH_XRE"/>
    <property type="match status" value="1"/>
</dbReference>
<keyword evidence="3" id="KW-1185">Reference proteome</keyword>
<evidence type="ECO:0000313" key="2">
    <source>
        <dbReference type="EMBL" id="MDR7171765.1"/>
    </source>
</evidence>
<dbReference type="SMART" id="SM00530">
    <property type="entry name" value="HTH_XRE"/>
    <property type="match status" value="1"/>
</dbReference>
<dbReference type="EMBL" id="JAVDWW010000010">
    <property type="protein sequence ID" value="MDR7171765.1"/>
    <property type="molecule type" value="Genomic_DNA"/>
</dbReference>
<proteinExistence type="predicted"/>
<accession>A0ABU1XMI3</accession>
<dbReference type="Pfam" id="PF01381">
    <property type="entry name" value="HTH_3"/>
    <property type="match status" value="1"/>
</dbReference>
<name>A0ABU1XMI3_9NOCA</name>
<dbReference type="Gene3D" id="1.10.260.40">
    <property type="entry name" value="lambda repressor-like DNA-binding domains"/>
    <property type="match status" value="1"/>
</dbReference>
<dbReference type="InterPro" id="IPR010982">
    <property type="entry name" value="Lambda_DNA-bd_dom_sf"/>
</dbReference>
<comment type="caution">
    <text evidence="2">The sequence shown here is derived from an EMBL/GenBank/DDBJ whole genome shotgun (WGS) entry which is preliminary data.</text>
</comment>
<organism evidence="2 3">
    <name type="scientific">Nocardia kruczakiae</name>
    <dbReference type="NCBI Taxonomy" id="261477"/>
    <lineage>
        <taxon>Bacteria</taxon>
        <taxon>Bacillati</taxon>
        <taxon>Actinomycetota</taxon>
        <taxon>Actinomycetes</taxon>
        <taxon>Mycobacteriales</taxon>
        <taxon>Nocardiaceae</taxon>
        <taxon>Nocardia</taxon>
    </lineage>
</organism>